<evidence type="ECO:0000256" key="1">
    <source>
        <dbReference type="SAM" id="MobiDB-lite"/>
    </source>
</evidence>
<feature type="region of interest" description="Disordered" evidence="1">
    <location>
        <begin position="178"/>
        <end position="212"/>
    </location>
</feature>
<sequence length="246" mass="26973">MSLFKVGPPEGVLDPVRAGDTSGESLEEGATSKGETSSYTEATYILAMIFESTKTPLEISTRAALRLCKLARRMQKSSAEFDEWSYLRSAVQSFDVISDALKYEVLEEVVCYLSVLTPEDCTKVPQLPYIVRTLTEYRTGSSKGSSGFYRNFLNNIAALRQFKKDLGVLCHPGPERFAIPRDGIEEESDTEGPKEAGSEFDGSGNVSSDSSIVSGIRIQDPISWESNGRLNMGDYHSGYDLANSST</sequence>
<feature type="region of interest" description="Disordered" evidence="1">
    <location>
        <begin position="1"/>
        <end position="35"/>
    </location>
</feature>
<dbReference type="EMBL" id="CAJVRL010000090">
    <property type="protein sequence ID" value="CAG8959231.1"/>
    <property type="molecule type" value="Genomic_DNA"/>
</dbReference>
<keyword evidence="3" id="KW-1185">Reference proteome</keyword>
<accession>A0A9N9L3F8</accession>
<organism evidence="2 3">
    <name type="scientific">Hymenoscyphus fraxineus</name>
    <dbReference type="NCBI Taxonomy" id="746836"/>
    <lineage>
        <taxon>Eukaryota</taxon>
        <taxon>Fungi</taxon>
        <taxon>Dikarya</taxon>
        <taxon>Ascomycota</taxon>
        <taxon>Pezizomycotina</taxon>
        <taxon>Leotiomycetes</taxon>
        <taxon>Helotiales</taxon>
        <taxon>Helotiaceae</taxon>
        <taxon>Hymenoscyphus</taxon>
    </lineage>
</organism>
<comment type="caution">
    <text evidence="2">The sequence shown here is derived from an EMBL/GenBank/DDBJ whole genome shotgun (WGS) entry which is preliminary data.</text>
</comment>
<reference evidence="2" key="1">
    <citation type="submission" date="2021-07" db="EMBL/GenBank/DDBJ databases">
        <authorList>
            <person name="Durling M."/>
        </authorList>
    </citation>
    <scope>NUCLEOTIDE SEQUENCE</scope>
</reference>
<proteinExistence type="predicted"/>
<dbReference type="Proteomes" id="UP000696280">
    <property type="component" value="Unassembled WGS sequence"/>
</dbReference>
<evidence type="ECO:0000313" key="3">
    <source>
        <dbReference type="Proteomes" id="UP000696280"/>
    </source>
</evidence>
<evidence type="ECO:0000313" key="2">
    <source>
        <dbReference type="EMBL" id="CAG8959231.1"/>
    </source>
</evidence>
<feature type="region of interest" description="Disordered" evidence="1">
    <location>
        <begin position="225"/>
        <end position="246"/>
    </location>
</feature>
<gene>
    <name evidence="2" type="ORF">HYFRA_00012589</name>
</gene>
<dbReference type="AlphaFoldDB" id="A0A9N9L3F8"/>
<feature type="compositionally biased region" description="Low complexity" evidence="1">
    <location>
        <begin position="201"/>
        <end position="212"/>
    </location>
</feature>
<dbReference type="OrthoDB" id="20872at2759"/>
<protein>
    <submittedName>
        <fullName evidence="2">Uncharacterized protein</fullName>
    </submittedName>
</protein>
<name>A0A9N9L3F8_9HELO</name>